<evidence type="ECO:0000313" key="3">
    <source>
        <dbReference type="Proteomes" id="UP000243534"/>
    </source>
</evidence>
<feature type="transmembrane region" description="Helical" evidence="1">
    <location>
        <begin position="7"/>
        <end position="28"/>
    </location>
</feature>
<dbReference type="OrthoDB" id="9906806at2"/>
<organism evidence="2 3">
    <name type="scientific">Candidatus Erwinia dacicola</name>
    <dbReference type="NCBI Taxonomy" id="252393"/>
    <lineage>
        <taxon>Bacteria</taxon>
        <taxon>Pseudomonadati</taxon>
        <taxon>Pseudomonadota</taxon>
        <taxon>Gammaproteobacteria</taxon>
        <taxon>Enterobacterales</taxon>
        <taxon>Erwiniaceae</taxon>
        <taxon>Erwinia</taxon>
    </lineage>
</organism>
<accession>A0A1E7Z4C1</accession>
<feature type="transmembrane region" description="Helical" evidence="1">
    <location>
        <begin position="34"/>
        <end position="58"/>
    </location>
</feature>
<evidence type="ECO:0000313" key="2">
    <source>
        <dbReference type="EMBL" id="OFC63630.1"/>
    </source>
</evidence>
<gene>
    <name evidence="2" type="ORF">BBW68_00815</name>
</gene>
<dbReference type="Proteomes" id="UP000243534">
    <property type="component" value="Unassembled WGS sequence"/>
</dbReference>
<keyword evidence="1" id="KW-1133">Transmembrane helix</keyword>
<name>A0A1E7Z4C1_9GAMM</name>
<sequence length="67" mass="7370">MNIAKHTMVIFVAGCLAQLFFIFASYSGDADSFAHFWTSCGFAYGLLAFHVVTGIYSLHGIKHPLKV</sequence>
<keyword evidence="1" id="KW-0812">Transmembrane</keyword>
<dbReference type="AlphaFoldDB" id="A0A1E7Z4C1"/>
<dbReference type="EMBL" id="MAYS01000057">
    <property type="protein sequence ID" value="OFC63630.1"/>
    <property type="molecule type" value="Genomic_DNA"/>
</dbReference>
<evidence type="ECO:0000256" key="1">
    <source>
        <dbReference type="SAM" id="Phobius"/>
    </source>
</evidence>
<proteinExistence type="predicted"/>
<comment type="caution">
    <text evidence="2">The sequence shown here is derived from an EMBL/GenBank/DDBJ whole genome shotgun (WGS) entry which is preliminary data.</text>
</comment>
<dbReference type="RefSeq" id="WP_070133715.1">
    <property type="nucleotide sequence ID" value="NZ_LJAM02000004.1"/>
</dbReference>
<keyword evidence="1" id="KW-0472">Membrane</keyword>
<protein>
    <submittedName>
        <fullName evidence="2">Uncharacterized protein</fullName>
    </submittedName>
</protein>
<reference evidence="2 3" key="1">
    <citation type="submission" date="2016-07" db="EMBL/GenBank/DDBJ databases">
        <authorList>
            <person name="Yuval B."/>
        </authorList>
    </citation>
    <scope>NUCLEOTIDE SEQUENCE [LARGE SCALE GENOMIC DNA]</scope>
    <source>
        <strain evidence="2 3">IL</strain>
    </source>
</reference>